<protein>
    <recommendedName>
        <fullName evidence="1">Glycosyl transferase family 25 domain-containing protein</fullName>
    </recommendedName>
</protein>
<proteinExistence type="predicted"/>
<evidence type="ECO:0000259" key="1">
    <source>
        <dbReference type="Pfam" id="PF01755"/>
    </source>
</evidence>
<keyword evidence="3" id="KW-1185">Reference proteome</keyword>
<dbReference type="AlphaFoldDB" id="A0AB34IKZ9"/>
<gene>
    <name evidence="2" type="ORF">AB1Y20_012563</name>
</gene>
<accession>A0AB34IKZ9</accession>
<sequence length="299" mass="33021">MLLAATALLGVPTTAPRHGGMVLDAQTSSQELQWIGPNPNFLPSVDCIQIVTLHGSEVLPILLKQLSLMGMSARVNYTQRFPDVDGKDAGCFRGHVEEWKAAVQRGCHNTLMLEDDAIFNGPVLQQAMKSAEAFLDSATSFGVLLLGWASTFGFPSHLLPTQLWTTATPCVYRVKTWFETHAYVISRELMEALQNEKFHGIAIDVALSNEYAPNSSFVVSPKVAFQALHSSQAVAQNPTEIQTGSLPEVYNESPFTWYNFEEPRVFENSNINRSSECLAPQPIDVFARPILEPPPNEFP</sequence>
<dbReference type="InterPro" id="IPR002654">
    <property type="entry name" value="Glyco_trans_25"/>
</dbReference>
<dbReference type="EMBL" id="JBGBPQ010000024">
    <property type="protein sequence ID" value="KAL1499880.1"/>
    <property type="molecule type" value="Genomic_DNA"/>
</dbReference>
<feature type="domain" description="Glycosyl transferase family 25" evidence="1">
    <location>
        <begin position="88"/>
        <end position="192"/>
    </location>
</feature>
<comment type="caution">
    <text evidence="2">The sequence shown here is derived from an EMBL/GenBank/DDBJ whole genome shotgun (WGS) entry which is preliminary data.</text>
</comment>
<reference evidence="2 3" key="1">
    <citation type="journal article" date="2024" name="Science">
        <title>Giant polyketide synthase enzymes in the biosynthesis of giant marine polyether toxins.</title>
        <authorList>
            <person name="Fallon T.R."/>
            <person name="Shende V.V."/>
            <person name="Wierzbicki I.H."/>
            <person name="Pendleton A.L."/>
            <person name="Watervoot N.F."/>
            <person name="Auber R.P."/>
            <person name="Gonzalez D.J."/>
            <person name="Wisecaver J.H."/>
            <person name="Moore B.S."/>
        </authorList>
    </citation>
    <scope>NUCLEOTIDE SEQUENCE [LARGE SCALE GENOMIC DNA]</scope>
    <source>
        <strain evidence="2 3">12B1</strain>
    </source>
</reference>
<dbReference type="Pfam" id="PF01755">
    <property type="entry name" value="Glyco_transf_25"/>
    <property type="match status" value="1"/>
</dbReference>
<dbReference type="Proteomes" id="UP001515480">
    <property type="component" value="Unassembled WGS sequence"/>
</dbReference>
<evidence type="ECO:0000313" key="3">
    <source>
        <dbReference type="Proteomes" id="UP001515480"/>
    </source>
</evidence>
<name>A0AB34IKZ9_PRYPA</name>
<organism evidence="2 3">
    <name type="scientific">Prymnesium parvum</name>
    <name type="common">Toxic golden alga</name>
    <dbReference type="NCBI Taxonomy" id="97485"/>
    <lineage>
        <taxon>Eukaryota</taxon>
        <taxon>Haptista</taxon>
        <taxon>Haptophyta</taxon>
        <taxon>Prymnesiophyceae</taxon>
        <taxon>Prymnesiales</taxon>
        <taxon>Prymnesiaceae</taxon>
        <taxon>Prymnesium</taxon>
    </lineage>
</organism>
<evidence type="ECO:0000313" key="2">
    <source>
        <dbReference type="EMBL" id="KAL1499880.1"/>
    </source>
</evidence>